<dbReference type="PROSITE" id="PS51549">
    <property type="entry name" value="DM13"/>
    <property type="match status" value="1"/>
</dbReference>
<comment type="caution">
    <text evidence="3">The sequence shown here is derived from an EMBL/GenBank/DDBJ whole genome shotgun (WGS) entry which is preliminary data.</text>
</comment>
<feature type="signal peptide" evidence="1">
    <location>
        <begin position="1"/>
        <end position="21"/>
    </location>
</feature>
<organism evidence="3 4">
    <name type="scientific">Trichinella patagoniensis</name>
    <dbReference type="NCBI Taxonomy" id="990121"/>
    <lineage>
        <taxon>Eukaryota</taxon>
        <taxon>Metazoa</taxon>
        <taxon>Ecdysozoa</taxon>
        <taxon>Nematoda</taxon>
        <taxon>Enoplea</taxon>
        <taxon>Dorylaimia</taxon>
        <taxon>Trichinellida</taxon>
        <taxon>Trichinellidae</taxon>
        <taxon>Trichinella</taxon>
    </lineage>
</organism>
<name>A0A0V1AF33_9BILA</name>
<dbReference type="AlphaFoldDB" id="A0A0V1AF33"/>
<sequence>MLSLSIVNFLCWIIFITQTLAHDYGSTFMVHNNQNGKKEILPYNLIATAGRRSRRHIIPQIAKLNPHVHALELTFEESPHVIANEPMIKDFFELDHHRKKLIDAEPQEKSTIVDKTLNYETESWKHEPKWDNIAVFGNVDNNDVVEMKRKLGTSDKYIARLRDEIPKIEHFGRNGKTNHHHKLNFDGRTKITSEKRFKNTNEAILRKSEPNLDQTDQINKDWLQNILSISSAKTAQKLPSLSKETINELDENYYLKPMKNAMLTISLLPRGSQYFFIYDHCKKDVIVEVDLFQEDSENVDDLPPFYVPDIRLHSGSLMILDCSTLLIPDFTYTPTMKSNISFCAYLHDQEKIDLIFIDSEQTSGLHDITRRYNSEDVMLKIPKQYNLRDINSVELFNTETKQAYASISIGKVKNC</sequence>
<evidence type="ECO:0000256" key="1">
    <source>
        <dbReference type="SAM" id="SignalP"/>
    </source>
</evidence>
<evidence type="ECO:0000313" key="3">
    <source>
        <dbReference type="EMBL" id="KRY23146.1"/>
    </source>
</evidence>
<accession>A0A0V1AF33</accession>
<feature type="chain" id="PRO_5006874509" description="DM13 domain-containing protein" evidence="1">
    <location>
        <begin position="22"/>
        <end position="415"/>
    </location>
</feature>
<dbReference type="OrthoDB" id="2448405at2759"/>
<reference evidence="3 4" key="1">
    <citation type="submission" date="2015-01" db="EMBL/GenBank/DDBJ databases">
        <title>Evolution of Trichinella species and genotypes.</title>
        <authorList>
            <person name="Korhonen P.K."/>
            <person name="Edoardo P."/>
            <person name="Giuseppe L.R."/>
            <person name="Gasser R.B."/>
        </authorList>
    </citation>
    <scope>NUCLEOTIDE SEQUENCE [LARGE SCALE GENOMIC DNA]</scope>
    <source>
        <strain evidence="3">ISS2496</strain>
    </source>
</reference>
<proteinExistence type="predicted"/>
<feature type="domain" description="DM13" evidence="2">
    <location>
        <begin position="303"/>
        <end position="410"/>
    </location>
</feature>
<keyword evidence="4" id="KW-1185">Reference proteome</keyword>
<dbReference type="EMBL" id="JYDQ01000005">
    <property type="protein sequence ID" value="KRY23146.1"/>
    <property type="molecule type" value="Genomic_DNA"/>
</dbReference>
<dbReference type="STRING" id="990121.A0A0V1AF33"/>
<keyword evidence="1" id="KW-0732">Signal</keyword>
<gene>
    <name evidence="3" type="ORF">T12_11869</name>
</gene>
<dbReference type="InterPro" id="IPR019545">
    <property type="entry name" value="DM13_domain"/>
</dbReference>
<evidence type="ECO:0000259" key="2">
    <source>
        <dbReference type="PROSITE" id="PS51549"/>
    </source>
</evidence>
<dbReference type="Proteomes" id="UP000054783">
    <property type="component" value="Unassembled WGS sequence"/>
</dbReference>
<protein>
    <recommendedName>
        <fullName evidence="2">DM13 domain-containing protein</fullName>
    </recommendedName>
</protein>
<evidence type="ECO:0000313" key="4">
    <source>
        <dbReference type="Proteomes" id="UP000054783"/>
    </source>
</evidence>